<dbReference type="Proteomes" id="UP000211040">
    <property type="component" value="Genome"/>
</dbReference>
<sequence>MTDYRKRASIAEQENARLREELNRRPKYEWFVDQVRKALKREDTVPPQQLIPQIRQLKEASERRKANMRNQPEIPIDTVVEWHYNHWDNDEWSASQGVLKYRKGNFILIELDGKPTVLDGKRLTMRPYKERPETNSSKKCLHLRKNSDTLTLSKRN</sequence>
<gene>
    <name evidence="1" type="ORF">RB43ORF126c</name>
</gene>
<proteinExistence type="predicted"/>
<dbReference type="EMBL" id="AY967407">
    <property type="protein sequence ID" value="AAX78648.1"/>
    <property type="molecule type" value="Genomic_DNA"/>
</dbReference>
<reference evidence="1 2" key="1">
    <citation type="submission" date="2005-03" db="EMBL/GenBank/DDBJ databases">
        <authorList>
            <person name="Petrov V.M."/>
            <person name="Nolan J.M."/>
            <person name="Chin D."/>
            <person name="Krisch H.M."/>
            <person name="Karam J.D."/>
        </authorList>
    </citation>
    <scope>NUCLEOTIDE SEQUENCE [LARGE SCALE GENOMIC DNA]</scope>
</reference>
<protein>
    <submittedName>
        <fullName evidence="1">Uncharacterized protein</fullName>
    </submittedName>
</protein>
<name>Q56BS2_9CAUD</name>
<organism evidence="1 2">
    <name type="scientific">Escherichia phage RB43</name>
    <dbReference type="NCBI Taxonomy" id="2887182"/>
    <lineage>
        <taxon>Viruses</taxon>
        <taxon>Duplodnaviria</taxon>
        <taxon>Heunggongvirae</taxon>
        <taxon>Uroviricota</taxon>
        <taxon>Caudoviricetes</taxon>
        <taxon>Pantevenvirales</taxon>
        <taxon>Straboviridae</taxon>
        <taxon>Pseudotevenvirus</taxon>
        <taxon>Pseudotevenvirus RB43</taxon>
    </lineage>
</organism>
<evidence type="ECO:0000313" key="2">
    <source>
        <dbReference type="Proteomes" id="UP000211040"/>
    </source>
</evidence>
<accession>Q56BS2</accession>
<dbReference type="GeneID" id="3416116"/>
<dbReference type="RefSeq" id="YP_239102.1">
    <property type="nucleotide sequence ID" value="NC_007023.1"/>
</dbReference>
<keyword evidence="2" id="KW-1185">Reference proteome</keyword>
<evidence type="ECO:0000313" key="1">
    <source>
        <dbReference type="EMBL" id="AAX78648.1"/>
    </source>
</evidence>
<dbReference type="KEGG" id="vg:3416116"/>